<keyword evidence="3 7" id="KW-1133">Transmembrane helix</keyword>
<dbReference type="Pfam" id="PF22777">
    <property type="entry name" value="VKGC_lumenal_dom"/>
    <property type="match status" value="1"/>
</dbReference>
<dbReference type="InterPro" id="IPR007782">
    <property type="entry name" value="VKG_COase"/>
</dbReference>
<protein>
    <submittedName>
        <fullName evidence="10">HTTM domain-containing protein</fullName>
    </submittedName>
    <submittedName>
        <fullName evidence="9">Vitamin K-dependent gamma-carboxylase</fullName>
    </submittedName>
</protein>
<dbReference type="RefSeq" id="WP_076522533.1">
    <property type="nucleotide sequence ID" value="NZ_CP067140.1"/>
</dbReference>
<dbReference type="GO" id="GO:0012505">
    <property type="term" value="C:endomembrane system"/>
    <property type="evidence" value="ECO:0007669"/>
    <property type="project" value="UniProtKB-SubCell"/>
</dbReference>
<name>A0AA46A446_9RHOB</name>
<feature type="transmembrane region" description="Helical" evidence="7">
    <location>
        <begin position="12"/>
        <end position="35"/>
    </location>
</feature>
<feature type="transmembrane region" description="Helical" evidence="7">
    <location>
        <begin position="71"/>
        <end position="88"/>
    </location>
</feature>
<comment type="subcellular location">
    <subcellularLocation>
        <location evidence="1">Endomembrane system</location>
        <topology evidence="1">Multi-pass membrane protein</topology>
    </subcellularLocation>
</comment>
<accession>A0AA46A446</accession>
<evidence type="ECO:0000259" key="8">
    <source>
        <dbReference type="SMART" id="SM00752"/>
    </source>
</evidence>
<organism evidence="9 11">
    <name type="scientific">Paracoccus saliphilus</name>
    <dbReference type="NCBI Taxonomy" id="405559"/>
    <lineage>
        <taxon>Bacteria</taxon>
        <taxon>Pseudomonadati</taxon>
        <taxon>Pseudomonadota</taxon>
        <taxon>Alphaproteobacteria</taxon>
        <taxon>Rhodobacterales</taxon>
        <taxon>Paracoccaceae</taxon>
        <taxon>Paracoccus</taxon>
    </lineage>
</organism>
<evidence type="ECO:0000313" key="12">
    <source>
        <dbReference type="Proteomes" id="UP001215549"/>
    </source>
</evidence>
<dbReference type="EMBL" id="CP067140">
    <property type="protein sequence ID" value="WCR03542.1"/>
    <property type="molecule type" value="Genomic_DNA"/>
</dbReference>
<evidence type="ECO:0000256" key="5">
    <source>
        <dbReference type="ARBA" id="ARBA00023157"/>
    </source>
</evidence>
<dbReference type="GO" id="GO:0008488">
    <property type="term" value="F:gamma-glutamyl carboxylase activity"/>
    <property type="evidence" value="ECO:0007669"/>
    <property type="project" value="InterPro"/>
</dbReference>
<evidence type="ECO:0000256" key="7">
    <source>
        <dbReference type="SAM" id="Phobius"/>
    </source>
</evidence>
<sequence length="468" mass="54053">MSVALPSRILNHLSLAVPAQSLALFRIIFGALLLWDCWRFIKYDRIWRYWVAPDFHFSYPGFSWVEPLPEPWIQIAWLGLGVAALLVMLGLLYRFAIIALTLLFGYFFLLDSAEYLNHFYLVLLYALLLCCLPAARVWSLDALIRPRRETSVPYAAVFMLRAQTEIVLIYAGLVKLTPDWLRGEPLGLWLRERTDGLWIEPVFQQDWLIVLACWSVIALHVLGAPLLLKRKTRLPVFLIYGLFHFANAFFFNIGIFPWLTIAATTIFFAPDWPVRMISCLRKKGTVSRMPQTTTPAKALPRFVLLVSAVWLAGQLVIPIRGGAFESEIRWSGDGHRFSWRMRLFDREAVGMFVVTDRESGDSWRVDPDDYLTFRQTDKMLVRADMIHQFANHLADLWQQEGRDVSVHAEICKSLNGRPCQIFIDPDADLTRVEWNLLSTEPWVLPLEKQAWGIADNRKRQEVIIGQNM</sequence>
<feature type="domain" description="HTTM-like" evidence="8">
    <location>
        <begin position="14"/>
        <end position="272"/>
    </location>
</feature>
<proteinExistence type="predicted"/>
<keyword evidence="2 7" id="KW-0812">Transmembrane</keyword>
<dbReference type="Proteomes" id="UP001215549">
    <property type="component" value="Chromosome"/>
</dbReference>
<feature type="transmembrane region" description="Helical" evidence="7">
    <location>
        <begin position="151"/>
        <end position="173"/>
    </location>
</feature>
<evidence type="ECO:0000256" key="6">
    <source>
        <dbReference type="ARBA" id="ARBA00023239"/>
    </source>
</evidence>
<gene>
    <name evidence="10" type="ORF">JHX88_01830</name>
    <name evidence="9" type="ORF">SAMN05421772_101441</name>
</gene>
<evidence type="ECO:0000313" key="9">
    <source>
        <dbReference type="EMBL" id="SIS55440.1"/>
    </source>
</evidence>
<dbReference type="Pfam" id="PF05090">
    <property type="entry name" value="HTTM"/>
    <property type="match status" value="1"/>
</dbReference>
<evidence type="ECO:0000256" key="2">
    <source>
        <dbReference type="ARBA" id="ARBA00022692"/>
    </source>
</evidence>
<dbReference type="AlphaFoldDB" id="A0AA46A446"/>
<evidence type="ECO:0000256" key="1">
    <source>
        <dbReference type="ARBA" id="ARBA00004127"/>
    </source>
</evidence>
<dbReference type="InterPro" id="IPR011020">
    <property type="entry name" value="HTTM-like"/>
</dbReference>
<evidence type="ECO:0000256" key="3">
    <source>
        <dbReference type="ARBA" id="ARBA00022989"/>
    </source>
</evidence>
<reference evidence="9 11" key="1">
    <citation type="submission" date="2017-01" db="EMBL/GenBank/DDBJ databases">
        <authorList>
            <person name="Varghese N."/>
            <person name="Submissions S."/>
        </authorList>
    </citation>
    <scope>NUCLEOTIDE SEQUENCE [LARGE SCALE GENOMIC DNA]</scope>
    <source>
        <strain evidence="9 11">DSM 18447</strain>
    </source>
</reference>
<dbReference type="PANTHER" id="PTHR12639">
    <property type="entry name" value="VITAMIN K-DEPENDENT GAMMA-CARBOXYLASE"/>
    <property type="match status" value="1"/>
</dbReference>
<dbReference type="EMBL" id="FTOU01000001">
    <property type="protein sequence ID" value="SIS55440.1"/>
    <property type="molecule type" value="Genomic_DNA"/>
</dbReference>
<keyword evidence="12" id="KW-1185">Reference proteome</keyword>
<keyword evidence="4 7" id="KW-0472">Membrane</keyword>
<dbReference type="Proteomes" id="UP000186216">
    <property type="component" value="Unassembled WGS sequence"/>
</dbReference>
<reference evidence="10 12" key="2">
    <citation type="submission" date="2021-01" db="EMBL/GenBank/DDBJ databases">
        <title>Biogeographic distribution of Paracoccus.</title>
        <authorList>
            <person name="Hollensteiner J."/>
            <person name="Leineberger J."/>
            <person name="Brinkhoff T."/>
            <person name="Daniel R."/>
        </authorList>
    </citation>
    <scope>NUCLEOTIDE SEQUENCE [LARGE SCALE GENOMIC DNA]</scope>
    <source>
        <strain evidence="10 12">DSM 18447</strain>
    </source>
</reference>
<dbReference type="SMART" id="SM00752">
    <property type="entry name" value="HTTM"/>
    <property type="match status" value="1"/>
</dbReference>
<keyword evidence="6" id="KW-0456">Lyase</keyword>
<dbReference type="GO" id="GO:0019842">
    <property type="term" value="F:vitamin binding"/>
    <property type="evidence" value="ECO:0007669"/>
    <property type="project" value="TreeGrafter"/>
</dbReference>
<evidence type="ECO:0000313" key="10">
    <source>
        <dbReference type="EMBL" id="WCR03542.1"/>
    </source>
</evidence>
<dbReference type="PANTHER" id="PTHR12639:SF7">
    <property type="entry name" value="HTTM DOMAIN-CONTAINING PROTEIN"/>
    <property type="match status" value="1"/>
</dbReference>
<keyword evidence="5" id="KW-1015">Disulfide bond</keyword>
<dbReference type="InterPro" id="IPR053934">
    <property type="entry name" value="HTTM_dom"/>
</dbReference>
<evidence type="ECO:0000256" key="4">
    <source>
        <dbReference type="ARBA" id="ARBA00023136"/>
    </source>
</evidence>
<feature type="transmembrane region" description="Helical" evidence="7">
    <location>
        <begin position="207"/>
        <end position="228"/>
    </location>
</feature>
<feature type="transmembrane region" description="Helical" evidence="7">
    <location>
        <begin position="95"/>
        <end position="113"/>
    </location>
</feature>
<feature type="transmembrane region" description="Helical" evidence="7">
    <location>
        <begin position="119"/>
        <end position="139"/>
    </location>
</feature>
<dbReference type="InterPro" id="IPR053935">
    <property type="entry name" value="VKGC_lumenal_dom"/>
</dbReference>
<evidence type="ECO:0000313" key="11">
    <source>
        <dbReference type="Proteomes" id="UP000186216"/>
    </source>
</evidence>